<dbReference type="CDD" id="cd04056">
    <property type="entry name" value="Peptidases_S53"/>
    <property type="match status" value="1"/>
</dbReference>
<dbReference type="GO" id="GO:0046872">
    <property type="term" value="F:metal ion binding"/>
    <property type="evidence" value="ECO:0007669"/>
    <property type="project" value="UniProtKB-KW"/>
</dbReference>
<dbReference type="Proteomes" id="UP000244450">
    <property type="component" value="Unassembled WGS sequence"/>
</dbReference>
<feature type="domain" description="Peptidase S53" evidence="8">
    <location>
        <begin position="171"/>
        <end position="517"/>
    </location>
</feature>
<evidence type="ECO:0000256" key="2">
    <source>
        <dbReference type="ARBA" id="ARBA00022670"/>
    </source>
</evidence>
<evidence type="ECO:0000256" key="3">
    <source>
        <dbReference type="ARBA" id="ARBA00022723"/>
    </source>
</evidence>
<gene>
    <name evidence="9" type="ORF">DCC81_15530</name>
</gene>
<evidence type="ECO:0000256" key="5">
    <source>
        <dbReference type="ARBA" id="ARBA00022825"/>
    </source>
</evidence>
<dbReference type="AlphaFoldDB" id="A0A2T7BHC3"/>
<organism evidence="9 10">
    <name type="scientific">Chitinophaga parva</name>
    <dbReference type="NCBI Taxonomy" id="2169414"/>
    <lineage>
        <taxon>Bacteria</taxon>
        <taxon>Pseudomonadati</taxon>
        <taxon>Bacteroidota</taxon>
        <taxon>Chitinophagia</taxon>
        <taxon>Chitinophagales</taxon>
        <taxon>Chitinophagaceae</taxon>
        <taxon>Chitinophaga</taxon>
    </lineage>
</organism>
<evidence type="ECO:0000313" key="9">
    <source>
        <dbReference type="EMBL" id="PUZ25679.1"/>
    </source>
</evidence>
<reference evidence="9 10" key="1">
    <citation type="submission" date="2018-04" db="EMBL/GenBank/DDBJ databases">
        <title>Chitinophaga fuyangensis sp. nov., isolated from soil in a chemical factory.</title>
        <authorList>
            <person name="Chen K."/>
        </authorList>
    </citation>
    <scope>NUCLEOTIDE SEQUENCE [LARGE SCALE GENOMIC DNA]</scope>
    <source>
        <strain evidence="9 10">LY-1</strain>
    </source>
</reference>
<keyword evidence="6" id="KW-0106">Calcium</keyword>
<keyword evidence="10" id="KW-1185">Reference proteome</keyword>
<evidence type="ECO:0000256" key="1">
    <source>
        <dbReference type="ARBA" id="ARBA00001913"/>
    </source>
</evidence>
<dbReference type="EMBL" id="QCYK01000002">
    <property type="protein sequence ID" value="PUZ25679.1"/>
    <property type="molecule type" value="Genomic_DNA"/>
</dbReference>
<evidence type="ECO:0000256" key="6">
    <source>
        <dbReference type="ARBA" id="ARBA00022837"/>
    </source>
</evidence>
<comment type="caution">
    <text evidence="9">The sequence shown here is derived from an EMBL/GenBank/DDBJ whole genome shotgun (WGS) entry which is preliminary data.</text>
</comment>
<dbReference type="InterPro" id="IPR036852">
    <property type="entry name" value="Peptidase_S8/S53_dom_sf"/>
</dbReference>
<keyword evidence="3" id="KW-0479">Metal-binding</keyword>
<dbReference type="InterPro" id="IPR000209">
    <property type="entry name" value="Peptidase_S8/S53_dom"/>
</dbReference>
<proteinExistence type="predicted"/>
<dbReference type="GO" id="GO:0008240">
    <property type="term" value="F:tripeptidyl-peptidase activity"/>
    <property type="evidence" value="ECO:0007669"/>
    <property type="project" value="TreeGrafter"/>
</dbReference>
<keyword evidence="2" id="KW-0645">Protease</keyword>
<dbReference type="PANTHER" id="PTHR14218:SF15">
    <property type="entry name" value="TRIPEPTIDYL-PEPTIDASE 1"/>
    <property type="match status" value="1"/>
</dbReference>
<dbReference type="PANTHER" id="PTHR14218">
    <property type="entry name" value="PROTEASE S8 TRIPEPTIDYL PEPTIDASE I CLN2"/>
    <property type="match status" value="1"/>
</dbReference>
<keyword evidence="4" id="KW-0378">Hydrolase</keyword>
<dbReference type="InterPro" id="IPR030400">
    <property type="entry name" value="Sedolisin_dom"/>
</dbReference>
<name>A0A2T7BHC3_9BACT</name>
<evidence type="ECO:0000259" key="8">
    <source>
        <dbReference type="PROSITE" id="PS51695"/>
    </source>
</evidence>
<dbReference type="GO" id="GO:0004252">
    <property type="term" value="F:serine-type endopeptidase activity"/>
    <property type="evidence" value="ECO:0007669"/>
    <property type="project" value="InterPro"/>
</dbReference>
<evidence type="ECO:0000256" key="7">
    <source>
        <dbReference type="ARBA" id="ARBA00023145"/>
    </source>
</evidence>
<comment type="cofactor">
    <cofactor evidence="1">
        <name>Ca(2+)</name>
        <dbReference type="ChEBI" id="CHEBI:29108"/>
    </cofactor>
</comment>
<dbReference type="GO" id="GO:0006508">
    <property type="term" value="P:proteolysis"/>
    <property type="evidence" value="ECO:0007669"/>
    <property type="project" value="UniProtKB-KW"/>
</dbReference>
<sequence length="517" mass="53975">MKSQFSDYVVLPGSFKREPGGAQAKAAAQGGKDALITVTIKVKPKEPLPDLLSGKASAPVDRNTFYEKYGANPADIRQVTDFAHHKGLSVVKADAHTRTVELRGTHAQMEAAFKVSLQQYEQHGKSFRARSGDIYIPQELAGIIEGVFGLDDRDAATPKFKVRPHTAAPSSFNPNDLANIYNYPKDVTGKNQSIAIIELGGGYKPADITSYFQGLHIPVPKVVAVSVDGAHNSPTTPDSADGEVLLDIEVAGAIAPGATLVVYFAPNSDKGFLDAITQAVHDNTYHPSVISISWGAAEVNWTNQSLQSFNQAFQEAATLGISVCAAAGDDGSNDNVNDGNAHADFPASSPYVLACGGTKLTVANGQITSEVTWHEGSDSATGGGISDVFPVPDYQASAKIPVSVNTQQPGRGLPDVAAVADPETGYNVLVDGQRFVIGGTSAVAPLMAGLLALINEKVGKAAGFIHPKLYAASGVCRDITEGDNITAAGKGYSAGPGWDACTGFGVPDGMKLLELLG</sequence>
<dbReference type="OrthoDB" id="9002785at2"/>
<dbReference type="SUPFAM" id="SSF54897">
    <property type="entry name" value="Protease propeptides/inhibitors"/>
    <property type="match status" value="1"/>
</dbReference>
<accession>A0A2T7BHC3</accession>
<dbReference type="RefSeq" id="WP_108687518.1">
    <property type="nucleotide sequence ID" value="NZ_QCYK01000002.1"/>
</dbReference>
<dbReference type="Gene3D" id="3.40.50.200">
    <property type="entry name" value="Peptidase S8/S53 domain"/>
    <property type="match status" value="1"/>
</dbReference>
<protein>
    <submittedName>
        <fullName evidence="9">Peptidase S53</fullName>
    </submittedName>
</protein>
<dbReference type="InterPro" id="IPR015366">
    <property type="entry name" value="S53_propep"/>
</dbReference>
<dbReference type="Pfam" id="PF00082">
    <property type="entry name" value="Peptidase_S8"/>
    <property type="match status" value="1"/>
</dbReference>
<dbReference type="SMART" id="SM00944">
    <property type="entry name" value="Pro-kuma_activ"/>
    <property type="match status" value="1"/>
</dbReference>
<dbReference type="SUPFAM" id="SSF52743">
    <property type="entry name" value="Subtilisin-like"/>
    <property type="match status" value="1"/>
</dbReference>
<dbReference type="Pfam" id="PF09286">
    <property type="entry name" value="Pro-kuma_activ"/>
    <property type="match status" value="1"/>
</dbReference>
<dbReference type="CDD" id="cd11377">
    <property type="entry name" value="Pro-peptidase_S53"/>
    <property type="match status" value="1"/>
</dbReference>
<keyword evidence="5" id="KW-0720">Serine protease</keyword>
<keyword evidence="7" id="KW-0865">Zymogen</keyword>
<evidence type="ECO:0000256" key="4">
    <source>
        <dbReference type="ARBA" id="ARBA00022801"/>
    </source>
</evidence>
<dbReference type="InterPro" id="IPR050819">
    <property type="entry name" value="Tripeptidyl-peptidase_I"/>
</dbReference>
<dbReference type="PROSITE" id="PS51695">
    <property type="entry name" value="SEDOLISIN"/>
    <property type="match status" value="1"/>
</dbReference>
<evidence type="ECO:0000313" key="10">
    <source>
        <dbReference type="Proteomes" id="UP000244450"/>
    </source>
</evidence>